<gene>
    <name evidence="2" type="ORF">HLPCO_001420</name>
</gene>
<keyword evidence="2" id="KW-0132">Cell division</keyword>
<dbReference type="RefSeq" id="WP_008824987.1">
    <property type="nucleotide sequence ID" value="NZ_AFNU02000004.1"/>
</dbReference>
<proteinExistence type="predicted"/>
<dbReference type="AlphaFoldDB" id="U2FMR0"/>
<dbReference type="OrthoDB" id="2382043at2"/>
<dbReference type="STRING" id="1033810.HLPCO_001420"/>
<name>U2FMR0_9MOLU</name>
<comment type="caution">
    <text evidence="2">The sequence shown here is derived from an EMBL/GenBank/DDBJ whole genome shotgun (WGS) entry which is preliminary data.</text>
</comment>
<dbReference type="InParanoid" id="U2FMR0"/>
<protein>
    <submittedName>
        <fullName evidence="2">Cell division protein DivIC</fullName>
    </submittedName>
</protein>
<dbReference type="InterPro" id="IPR039076">
    <property type="entry name" value="DivIC"/>
</dbReference>
<evidence type="ECO:0000313" key="3">
    <source>
        <dbReference type="Proteomes" id="UP000005707"/>
    </source>
</evidence>
<reference evidence="2 3" key="2">
    <citation type="journal article" date="2013" name="PLoS ONE">
        <title>INDIGO - INtegrated Data Warehouse of MIcrobial GenOmes with Examples from the Red Sea Extremophiles.</title>
        <authorList>
            <person name="Alam I."/>
            <person name="Antunes A."/>
            <person name="Kamau A.A."/>
            <person name="Ba Alawi W."/>
            <person name="Kalkatawi M."/>
            <person name="Stingl U."/>
            <person name="Bajic V.B."/>
        </authorList>
    </citation>
    <scope>NUCLEOTIDE SEQUENCE [LARGE SCALE GENOMIC DNA]</scope>
    <source>
        <strain evidence="2 3">SSD-17B</strain>
    </source>
</reference>
<dbReference type="EMBL" id="AFNU02000004">
    <property type="protein sequence ID" value="ERJ12434.1"/>
    <property type="molecule type" value="Genomic_DNA"/>
</dbReference>
<dbReference type="InterPro" id="IPR007060">
    <property type="entry name" value="FtsL/DivIC"/>
</dbReference>
<dbReference type="PANTHER" id="PTHR40027">
    <property type="entry name" value="CELL DIVISION PROTEIN DIVIC"/>
    <property type="match status" value="1"/>
</dbReference>
<dbReference type="PANTHER" id="PTHR40027:SF1">
    <property type="entry name" value="CELL DIVISION PROTEIN DIVIC"/>
    <property type="match status" value="1"/>
</dbReference>
<keyword evidence="1" id="KW-0175">Coiled coil</keyword>
<evidence type="ECO:0000313" key="2">
    <source>
        <dbReference type="EMBL" id="ERJ12434.1"/>
    </source>
</evidence>
<sequence length="110" mass="13097">MQRNNFKLIKVGRNNIKKFKIRRVIFLSIIYLGLFGTLGTEIVKKVRELEDKQTLVEDLKQDLNEQRVIREALKKDINKYEDDEAYLAKLARKKFNVSKENELIFILPEE</sequence>
<keyword evidence="3" id="KW-1185">Reference proteome</keyword>
<feature type="coiled-coil region" evidence="1">
    <location>
        <begin position="42"/>
        <end position="83"/>
    </location>
</feature>
<organism evidence="2 3">
    <name type="scientific">Haloplasma contractile SSD-17B</name>
    <dbReference type="NCBI Taxonomy" id="1033810"/>
    <lineage>
        <taxon>Bacteria</taxon>
        <taxon>Bacillati</taxon>
        <taxon>Mycoplasmatota</taxon>
        <taxon>Mollicutes</taxon>
        <taxon>Haloplasmatales</taxon>
        <taxon>Haloplasmataceae</taxon>
        <taxon>Haloplasma</taxon>
    </lineage>
</organism>
<dbReference type="GO" id="GO:0051301">
    <property type="term" value="P:cell division"/>
    <property type="evidence" value="ECO:0007669"/>
    <property type="project" value="UniProtKB-KW"/>
</dbReference>
<evidence type="ECO:0000256" key="1">
    <source>
        <dbReference type="SAM" id="Coils"/>
    </source>
</evidence>
<reference evidence="2 3" key="1">
    <citation type="journal article" date="2011" name="J. Bacteriol.">
        <title>Genome sequence of Haloplasma contractile, an unusual contractile bacterium from a deep-sea anoxic brine lake.</title>
        <authorList>
            <person name="Antunes A."/>
            <person name="Alam I."/>
            <person name="El Dorry H."/>
            <person name="Siam R."/>
            <person name="Robertson A."/>
            <person name="Bajic V.B."/>
            <person name="Stingl U."/>
        </authorList>
    </citation>
    <scope>NUCLEOTIDE SEQUENCE [LARGE SCALE GENOMIC DNA]</scope>
    <source>
        <strain evidence="2 3">SSD-17B</strain>
    </source>
</reference>
<accession>U2FMR0</accession>
<dbReference type="Pfam" id="PF04977">
    <property type="entry name" value="DivIC"/>
    <property type="match status" value="1"/>
</dbReference>
<dbReference type="Proteomes" id="UP000005707">
    <property type="component" value="Unassembled WGS sequence"/>
</dbReference>
<keyword evidence="2" id="KW-0131">Cell cycle</keyword>